<proteinExistence type="predicted"/>
<keyword evidence="2" id="KW-1185">Reference proteome</keyword>
<name>A0A1V4IEH1_9CLOT</name>
<evidence type="ECO:0000313" key="2">
    <source>
        <dbReference type="Proteomes" id="UP000191056"/>
    </source>
</evidence>
<dbReference type="EMBL" id="MZGT01000073">
    <property type="protein sequence ID" value="OPJ58240.1"/>
    <property type="molecule type" value="Genomic_DNA"/>
</dbReference>
<sequence length="47" mass="5467">MLGKRKIGVSKLEVTDGENRKLILTINFRTLEIEFVLFCNLFHKIST</sequence>
<accession>A0A1V4IEH1</accession>
<evidence type="ECO:0000313" key="1">
    <source>
        <dbReference type="EMBL" id="OPJ58240.1"/>
    </source>
</evidence>
<comment type="caution">
    <text evidence="1">The sequence shown here is derived from an EMBL/GenBank/DDBJ whole genome shotgun (WGS) entry which is preliminary data.</text>
</comment>
<gene>
    <name evidence="1" type="ORF">CLCHR_40010</name>
</gene>
<dbReference type="AlphaFoldDB" id="A0A1V4IEH1"/>
<dbReference type="Proteomes" id="UP000191056">
    <property type="component" value="Unassembled WGS sequence"/>
</dbReference>
<organism evidence="1 2">
    <name type="scientific">Clostridium chromiireducens</name>
    <dbReference type="NCBI Taxonomy" id="225345"/>
    <lineage>
        <taxon>Bacteria</taxon>
        <taxon>Bacillati</taxon>
        <taxon>Bacillota</taxon>
        <taxon>Clostridia</taxon>
        <taxon>Eubacteriales</taxon>
        <taxon>Clostridiaceae</taxon>
        <taxon>Clostridium</taxon>
    </lineage>
</organism>
<dbReference type="STRING" id="225345.CLCHR_40010"/>
<reference evidence="1 2" key="1">
    <citation type="submission" date="2017-03" db="EMBL/GenBank/DDBJ databases">
        <title>Genome sequence of Clostridium chromiireducens DSM 23318.</title>
        <authorList>
            <person name="Poehlein A."/>
            <person name="Daniel R."/>
        </authorList>
    </citation>
    <scope>NUCLEOTIDE SEQUENCE [LARGE SCALE GENOMIC DNA]</scope>
    <source>
        <strain evidence="1 2">DSM 23318</strain>
    </source>
</reference>
<protein>
    <submittedName>
        <fullName evidence="1">Uncharacterized protein</fullName>
    </submittedName>
</protein>